<evidence type="ECO:0000313" key="2">
    <source>
        <dbReference type="EMBL" id="GGG69523.1"/>
    </source>
</evidence>
<feature type="compositionally biased region" description="Basic and acidic residues" evidence="1">
    <location>
        <begin position="224"/>
        <end position="234"/>
    </location>
</feature>
<reference evidence="2" key="1">
    <citation type="journal article" date="2014" name="Int. J. Syst. Evol. Microbiol.">
        <title>Complete genome sequence of Corynebacterium casei LMG S-19264T (=DSM 44701T), isolated from a smear-ripened cheese.</title>
        <authorList>
            <consortium name="US DOE Joint Genome Institute (JGI-PGF)"/>
            <person name="Walter F."/>
            <person name="Albersmeier A."/>
            <person name="Kalinowski J."/>
            <person name="Ruckert C."/>
        </authorList>
    </citation>
    <scope>NUCLEOTIDE SEQUENCE</scope>
    <source>
        <strain evidence="2">CGMCC 1.12754</strain>
    </source>
</reference>
<sequence length="290" mass="32076">MRMSRLKKFKNRKKLMLVSKLLAIFYVTTFIFSYLSSGTGAYFINSNSEKQVIEAGSWWDGSDLVFTGKPTQTIKACPPVEISVGIKNKGFGMIGSTEYEVYYSENGNPKNQGTKIAEGSIDPIDAGATDTLTYKAEKIGSYMFKAKQRSDYEGDGKKIIWSEKVMVKCIEKLEEEPAEADKHENAEEKQSEQGNEEEKSDSKTDSSKEEGNDSADESEAANNDDTKQEDKKDQGAGNGENSDSSNESDKSTENTGAEEDKKQENTANKKVKKESETNAEEGDSANEQTK</sequence>
<protein>
    <recommendedName>
        <fullName evidence="4">Amyloid fiber anchoring/assembly protein TapA</fullName>
    </recommendedName>
</protein>
<dbReference type="InterPro" id="IPR013783">
    <property type="entry name" value="Ig-like_fold"/>
</dbReference>
<organism evidence="2 3">
    <name type="scientific">Virgibacillus oceani</name>
    <dbReference type="NCBI Taxonomy" id="1479511"/>
    <lineage>
        <taxon>Bacteria</taxon>
        <taxon>Bacillati</taxon>
        <taxon>Bacillota</taxon>
        <taxon>Bacilli</taxon>
        <taxon>Bacillales</taxon>
        <taxon>Bacillaceae</taxon>
        <taxon>Virgibacillus</taxon>
    </lineage>
</organism>
<dbReference type="Proteomes" id="UP000622860">
    <property type="component" value="Unassembled WGS sequence"/>
</dbReference>
<comment type="caution">
    <text evidence="2">The sequence shown here is derived from an EMBL/GenBank/DDBJ whole genome shotgun (WGS) entry which is preliminary data.</text>
</comment>
<dbReference type="NCBIfam" id="TIGR04087">
    <property type="entry name" value="YqxM_for_SipW"/>
    <property type="match status" value="1"/>
</dbReference>
<accession>A0A917M1T9</accession>
<evidence type="ECO:0000313" key="3">
    <source>
        <dbReference type="Proteomes" id="UP000622860"/>
    </source>
</evidence>
<dbReference type="InterPro" id="IPR023848">
    <property type="entry name" value="TasA"/>
</dbReference>
<evidence type="ECO:0008006" key="4">
    <source>
        <dbReference type="Google" id="ProtNLM"/>
    </source>
</evidence>
<dbReference type="GO" id="GO:0097311">
    <property type="term" value="C:bacterial biofilm matrix"/>
    <property type="evidence" value="ECO:0007669"/>
    <property type="project" value="InterPro"/>
</dbReference>
<keyword evidence="3" id="KW-1185">Reference proteome</keyword>
<dbReference type="EMBL" id="BMFR01000003">
    <property type="protein sequence ID" value="GGG69523.1"/>
    <property type="molecule type" value="Genomic_DNA"/>
</dbReference>
<gene>
    <name evidence="2" type="ORF">GCM10011398_11910</name>
</gene>
<dbReference type="AlphaFoldDB" id="A0A917M1T9"/>
<proteinExistence type="predicted"/>
<reference evidence="2" key="2">
    <citation type="submission" date="2020-09" db="EMBL/GenBank/DDBJ databases">
        <authorList>
            <person name="Sun Q."/>
            <person name="Zhou Y."/>
        </authorList>
    </citation>
    <scope>NUCLEOTIDE SEQUENCE</scope>
    <source>
        <strain evidence="2">CGMCC 1.12754</strain>
    </source>
</reference>
<feature type="compositionally biased region" description="Basic and acidic residues" evidence="1">
    <location>
        <begin position="247"/>
        <end position="264"/>
    </location>
</feature>
<feature type="compositionally biased region" description="Basic and acidic residues" evidence="1">
    <location>
        <begin position="179"/>
        <end position="211"/>
    </location>
</feature>
<dbReference type="Gene3D" id="2.60.40.10">
    <property type="entry name" value="Immunoglobulins"/>
    <property type="match status" value="1"/>
</dbReference>
<feature type="region of interest" description="Disordered" evidence="1">
    <location>
        <begin position="176"/>
        <end position="290"/>
    </location>
</feature>
<evidence type="ECO:0000256" key="1">
    <source>
        <dbReference type="SAM" id="MobiDB-lite"/>
    </source>
</evidence>
<name>A0A917M1T9_9BACI</name>